<dbReference type="SUPFAM" id="SSF53328">
    <property type="entry name" value="Formyltransferase"/>
    <property type="match status" value="1"/>
</dbReference>
<dbReference type="InterPro" id="IPR005793">
    <property type="entry name" value="Formyl_trans_C"/>
</dbReference>
<evidence type="ECO:0000313" key="8">
    <source>
        <dbReference type="EMBL" id="OAX52148.1"/>
    </source>
</evidence>
<feature type="domain" description="Formyl transferase C-terminal" evidence="7">
    <location>
        <begin position="204"/>
        <end position="300"/>
    </location>
</feature>
<evidence type="ECO:0000259" key="6">
    <source>
        <dbReference type="Pfam" id="PF00551"/>
    </source>
</evidence>
<dbReference type="InterPro" id="IPR036477">
    <property type="entry name" value="Formyl_transf_N_sf"/>
</dbReference>
<dbReference type="HAMAP" id="MF_00182">
    <property type="entry name" value="Formyl_trans"/>
    <property type="match status" value="1"/>
</dbReference>
<dbReference type="GO" id="GO:0005829">
    <property type="term" value="C:cytosol"/>
    <property type="evidence" value="ECO:0007669"/>
    <property type="project" value="TreeGrafter"/>
</dbReference>
<dbReference type="PANTHER" id="PTHR11138">
    <property type="entry name" value="METHIONYL-TRNA FORMYLTRANSFERASE"/>
    <property type="match status" value="1"/>
</dbReference>
<evidence type="ECO:0000256" key="4">
    <source>
        <dbReference type="ARBA" id="ARBA00022917"/>
    </source>
</evidence>
<dbReference type="EC" id="2.1.2.9" evidence="2 5"/>
<dbReference type="InterPro" id="IPR011034">
    <property type="entry name" value="Formyl_transferase-like_C_sf"/>
</dbReference>
<feature type="binding site" evidence="5">
    <location>
        <begin position="111"/>
        <end position="114"/>
    </location>
    <ligand>
        <name>(6S)-5,6,7,8-tetrahydrofolate</name>
        <dbReference type="ChEBI" id="CHEBI:57453"/>
    </ligand>
</feature>
<dbReference type="InterPro" id="IPR041711">
    <property type="entry name" value="Met-tRNA-FMT_N"/>
</dbReference>
<dbReference type="InterPro" id="IPR005794">
    <property type="entry name" value="Fmt"/>
</dbReference>
<comment type="catalytic activity">
    <reaction evidence="5">
        <text>L-methionyl-tRNA(fMet) + (6R)-10-formyltetrahydrofolate = N-formyl-L-methionyl-tRNA(fMet) + (6S)-5,6,7,8-tetrahydrofolate + H(+)</text>
        <dbReference type="Rhea" id="RHEA:24380"/>
        <dbReference type="Rhea" id="RHEA-COMP:9952"/>
        <dbReference type="Rhea" id="RHEA-COMP:9953"/>
        <dbReference type="ChEBI" id="CHEBI:15378"/>
        <dbReference type="ChEBI" id="CHEBI:57453"/>
        <dbReference type="ChEBI" id="CHEBI:78530"/>
        <dbReference type="ChEBI" id="CHEBI:78844"/>
        <dbReference type="ChEBI" id="CHEBI:195366"/>
        <dbReference type="EC" id="2.1.2.9"/>
    </reaction>
</comment>
<proteinExistence type="inferred from homology"/>
<keyword evidence="9" id="KW-1185">Reference proteome</keyword>
<comment type="caution">
    <text evidence="8">The sequence shown here is derived from an EMBL/GenBank/DDBJ whole genome shotgun (WGS) entry which is preliminary data.</text>
</comment>
<evidence type="ECO:0000256" key="3">
    <source>
        <dbReference type="ARBA" id="ARBA00022679"/>
    </source>
</evidence>
<dbReference type="InterPro" id="IPR002376">
    <property type="entry name" value="Formyl_transf_N"/>
</dbReference>
<protein>
    <recommendedName>
        <fullName evidence="2 5">Methionyl-tRNA formyltransferase</fullName>
        <ecNumber evidence="2 5">2.1.2.9</ecNumber>
    </recommendedName>
</protein>
<dbReference type="InterPro" id="IPR044135">
    <property type="entry name" value="Met-tRNA-FMT_C"/>
</dbReference>
<reference evidence="8" key="1">
    <citation type="submission" date="2016-06" db="EMBL/GenBank/DDBJ databases">
        <title>Identification of putative biosynthetic pathways for the production of bioactive secondary metabolites by the marine actinomycete Kocuria kristinae RUTW2-3.</title>
        <authorList>
            <person name="Waterworth S.C."/>
            <person name="Walmsley T.A."/>
            <person name="Matongo T."/>
            <person name="Davies-Coleman M.T."/>
            <person name="Dorrington R.A."/>
        </authorList>
    </citation>
    <scope>NUCLEOTIDE SEQUENCE [LARGE SCALE GENOMIC DNA]</scope>
    <source>
        <strain evidence="8">RUTW2-3</strain>
    </source>
</reference>
<dbReference type="AlphaFoldDB" id="A0A199NU75"/>
<evidence type="ECO:0000256" key="1">
    <source>
        <dbReference type="ARBA" id="ARBA00010699"/>
    </source>
</evidence>
<evidence type="ECO:0000256" key="5">
    <source>
        <dbReference type="HAMAP-Rule" id="MF_00182"/>
    </source>
</evidence>
<dbReference type="EMBL" id="LJBJ02000007">
    <property type="protein sequence ID" value="OAX52148.1"/>
    <property type="molecule type" value="Genomic_DNA"/>
</dbReference>
<evidence type="ECO:0000256" key="2">
    <source>
        <dbReference type="ARBA" id="ARBA00012261"/>
    </source>
</evidence>
<feature type="domain" description="Formyl transferase N-terminal" evidence="6">
    <location>
        <begin position="3"/>
        <end position="180"/>
    </location>
</feature>
<keyword evidence="3 5" id="KW-0808">Transferase</keyword>
<dbReference type="Pfam" id="PF00551">
    <property type="entry name" value="Formyl_trans_N"/>
    <property type="match status" value="1"/>
</dbReference>
<sequence>MRVLYAGTPATAVAPLEALLADATGRIEVVGVLTREDAPVGRKRVLTPSPVAARAEELGLPVIRANRYDDAAHAAVTALAPEAAAVVAYGAILPERALEAVPKGWINLHYSDLPRWRGAAPVQRALMAGERELTACTFRIERGLDTGPVYHRLTEPVGPEDDAGTMLERLSAAGGPLLARTLGEIAEGTDRPTPQEGEPTTAAKLTAEQARIDWQAPAAQVTALVRGTTPEPGAWTTLEGQRVKVAGLVPVGASSGHRPGTVRLEGRDVLVSAGDGDLRLGRIQPAGRKMMAAPDWARGSARLDEGSVEFA</sequence>
<dbReference type="RefSeq" id="WP_064725246.1">
    <property type="nucleotide sequence ID" value="NZ_LJBJ02000007.1"/>
</dbReference>
<gene>
    <name evidence="5" type="primary">fmt</name>
    <name evidence="8" type="ORF">AN277_0204865</name>
</gene>
<dbReference type="SUPFAM" id="SSF50486">
    <property type="entry name" value="FMT C-terminal domain-like"/>
    <property type="match status" value="1"/>
</dbReference>
<dbReference type="Pfam" id="PF02911">
    <property type="entry name" value="Formyl_trans_C"/>
    <property type="match status" value="1"/>
</dbReference>
<dbReference type="CDD" id="cd08646">
    <property type="entry name" value="FMT_core_Met-tRNA-FMT_N"/>
    <property type="match status" value="1"/>
</dbReference>
<dbReference type="Proteomes" id="UP000053171">
    <property type="component" value="Unassembled WGS sequence"/>
</dbReference>
<dbReference type="GO" id="GO:0004479">
    <property type="term" value="F:methionyl-tRNA formyltransferase activity"/>
    <property type="evidence" value="ECO:0007669"/>
    <property type="project" value="UniProtKB-UniRule"/>
</dbReference>
<name>A0A199NU75_9MICC</name>
<comment type="similarity">
    <text evidence="1 5">Belongs to the Fmt family.</text>
</comment>
<keyword evidence="4 5" id="KW-0648">Protein biosynthesis</keyword>
<evidence type="ECO:0000259" key="7">
    <source>
        <dbReference type="Pfam" id="PF02911"/>
    </source>
</evidence>
<dbReference type="NCBIfam" id="TIGR00460">
    <property type="entry name" value="fmt"/>
    <property type="match status" value="1"/>
</dbReference>
<dbReference type="CDD" id="cd08704">
    <property type="entry name" value="Met_tRNA_FMT_C"/>
    <property type="match status" value="1"/>
</dbReference>
<dbReference type="Gene3D" id="3.40.50.12230">
    <property type="match status" value="1"/>
</dbReference>
<accession>A0A199NU75</accession>
<dbReference type="PANTHER" id="PTHR11138:SF5">
    <property type="entry name" value="METHIONYL-TRNA FORMYLTRANSFERASE, MITOCHONDRIAL"/>
    <property type="match status" value="1"/>
</dbReference>
<comment type="function">
    <text evidence="5">Attaches a formyl group to the free amino group of methionyl-tRNA(fMet). The formyl group appears to play a dual role in the initiator identity of N-formylmethionyl-tRNA by promoting its recognition by IF2 and preventing the misappropriation of this tRNA by the elongation apparatus.</text>
</comment>
<organism evidence="8 9">
    <name type="scientific">Rothia kristinae</name>
    <dbReference type="NCBI Taxonomy" id="37923"/>
    <lineage>
        <taxon>Bacteria</taxon>
        <taxon>Bacillati</taxon>
        <taxon>Actinomycetota</taxon>
        <taxon>Actinomycetes</taxon>
        <taxon>Micrococcales</taxon>
        <taxon>Micrococcaceae</taxon>
        <taxon>Rothia</taxon>
    </lineage>
</organism>
<evidence type="ECO:0000313" key="9">
    <source>
        <dbReference type="Proteomes" id="UP000053171"/>
    </source>
</evidence>